<reference evidence="2 3" key="1">
    <citation type="submission" date="2019-11" db="EMBL/GenBank/DDBJ databases">
        <title>Whole genome sequence of Oryza granulata.</title>
        <authorList>
            <person name="Li W."/>
        </authorList>
    </citation>
    <scope>NUCLEOTIDE SEQUENCE [LARGE SCALE GENOMIC DNA]</scope>
    <source>
        <strain evidence="3">cv. Menghai</strain>
        <tissue evidence="2">Leaf</tissue>
    </source>
</reference>
<comment type="caution">
    <text evidence="2">The sequence shown here is derived from an EMBL/GenBank/DDBJ whole genome shotgun (WGS) entry which is preliminary data.</text>
</comment>
<dbReference type="AlphaFoldDB" id="A0A6G1EVZ8"/>
<dbReference type="EMBL" id="SPHZ02000002">
    <property type="protein sequence ID" value="KAF0928833.1"/>
    <property type="molecule type" value="Genomic_DNA"/>
</dbReference>
<protein>
    <recommendedName>
        <fullName evidence="4">DUF834 domain-containing protein</fullName>
    </recommendedName>
</protein>
<accession>A0A6G1EVZ8</accession>
<organism evidence="2 3">
    <name type="scientific">Oryza meyeriana var. granulata</name>
    <dbReference type="NCBI Taxonomy" id="110450"/>
    <lineage>
        <taxon>Eukaryota</taxon>
        <taxon>Viridiplantae</taxon>
        <taxon>Streptophyta</taxon>
        <taxon>Embryophyta</taxon>
        <taxon>Tracheophyta</taxon>
        <taxon>Spermatophyta</taxon>
        <taxon>Magnoliopsida</taxon>
        <taxon>Liliopsida</taxon>
        <taxon>Poales</taxon>
        <taxon>Poaceae</taxon>
        <taxon>BOP clade</taxon>
        <taxon>Oryzoideae</taxon>
        <taxon>Oryzeae</taxon>
        <taxon>Oryzinae</taxon>
        <taxon>Oryza</taxon>
        <taxon>Oryza meyeriana</taxon>
    </lineage>
</organism>
<evidence type="ECO:0000313" key="2">
    <source>
        <dbReference type="EMBL" id="KAF0928833.1"/>
    </source>
</evidence>
<feature type="region of interest" description="Disordered" evidence="1">
    <location>
        <begin position="105"/>
        <end position="154"/>
    </location>
</feature>
<proteinExistence type="predicted"/>
<sequence>MAPEVGEDAGAVGTSTPRGYGGDEAPDGEAVWAARPPSSLGQKGRRRGPGGGEETVAHDSGLQIGGGDLSRGRREREFVAVVEMARRGLLSPGIGSVEGVEMAVRRSRSGWQRPQIDARGPQAPSTATGPQGGNGLGVGQVRATASADGRGGKV</sequence>
<keyword evidence="3" id="KW-1185">Reference proteome</keyword>
<dbReference type="Proteomes" id="UP000479710">
    <property type="component" value="Unassembled WGS sequence"/>
</dbReference>
<feature type="region of interest" description="Disordered" evidence="1">
    <location>
        <begin position="1"/>
        <end position="74"/>
    </location>
</feature>
<evidence type="ECO:0000313" key="3">
    <source>
        <dbReference type="Proteomes" id="UP000479710"/>
    </source>
</evidence>
<evidence type="ECO:0000256" key="1">
    <source>
        <dbReference type="SAM" id="MobiDB-lite"/>
    </source>
</evidence>
<evidence type="ECO:0008006" key="4">
    <source>
        <dbReference type="Google" id="ProtNLM"/>
    </source>
</evidence>
<gene>
    <name evidence="2" type="ORF">E2562_010698</name>
</gene>
<name>A0A6G1EVZ8_9ORYZ</name>